<dbReference type="Proteomes" id="UP000239485">
    <property type="component" value="Unassembled WGS sequence"/>
</dbReference>
<dbReference type="AlphaFoldDB" id="A0A2S6IUB1"/>
<evidence type="ECO:0000256" key="1">
    <source>
        <dbReference type="SAM" id="MobiDB-lite"/>
    </source>
</evidence>
<proteinExistence type="predicted"/>
<gene>
    <name evidence="2" type="ORF">CLV92_1021</name>
</gene>
<reference evidence="2 3" key="1">
    <citation type="submission" date="2018-02" db="EMBL/GenBank/DDBJ databases">
        <title>Genomic Encyclopedia of Archaeal and Bacterial Type Strains, Phase II (KMG-II): from individual species to whole genera.</title>
        <authorList>
            <person name="Goeker M."/>
        </authorList>
    </citation>
    <scope>NUCLEOTIDE SEQUENCE [LARGE SCALE GENOMIC DNA]</scope>
    <source>
        <strain evidence="2 3">DSM 22857</strain>
    </source>
</reference>
<dbReference type="EMBL" id="PTJD01000002">
    <property type="protein sequence ID" value="PPK97851.1"/>
    <property type="molecule type" value="Genomic_DNA"/>
</dbReference>
<evidence type="ECO:0000313" key="3">
    <source>
        <dbReference type="Proteomes" id="UP000239485"/>
    </source>
</evidence>
<accession>A0A2S6IUB1</accession>
<comment type="caution">
    <text evidence="2">The sequence shown here is derived from an EMBL/GenBank/DDBJ whole genome shotgun (WGS) entry which is preliminary data.</text>
</comment>
<feature type="region of interest" description="Disordered" evidence="1">
    <location>
        <begin position="13"/>
        <end position="33"/>
    </location>
</feature>
<sequence length="321" mass="34773">MCLPYAYVISPGDPPRSHRQARRGPALPPVNDRGPLEAASLQAVAAFAVEAGVSHLQVRSPRVTGPYPGGEATWRVLTGMFGPDLENLFDGVEVSLDQAVELVRQRLRDGALAATLEAEDRLIVSVGWDQDLHVSSTFPCTHAVERARAQGLSVEREEPCSGEDEGPYVQERADERFWRRVDDLALDRGEVLVETQPLPGNWGVTHYRLRSAELPSAALQPRIRPRSLVTVWPALLPDVATVTDGAVSALADGDMGRLVWALRDGSVHHRFLNDEDTDVAALSGGAVAAAWQEVGGALLDGHLMQAAVPDTDGVLRARWRA</sequence>
<keyword evidence="3" id="KW-1185">Reference proteome</keyword>
<evidence type="ECO:0000313" key="2">
    <source>
        <dbReference type="EMBL" id="PPK97851.1"/>
    </source>
</evidence>
<organism evidence="2 3">
    <name type="scientific">Kineococcus xinjiangensis</name>
    <dbReference type="NCBI Taxonomy" id="512762"/>
    <lineage>
        <taxon>Bacteria</taxon>
        <taxon>Bacillati</taxon>
        <taxon>Actinomycetota</taxon>
        <taxon>Actinomycetes</taxon>
        <taxon>Kineosporiales</taxon>
        <taxon>Kineosporiaceae</taxon>
        <taxon>Kineococcus</taxon>
    </lineage>
</organism>
<protein>
    <submittedName>
        <fullName evidence="2">Uncharacterized protein</fullName>
    </submittedName>
</protein>
<name>A0A2S6IUB1_9ACTN</name>